<feature type="domain" description="EAL" evidence="2">
    <location>
        <begin position="284"/>
        <end position="545"/>
    </location>
</feature>
<dbReference type="InterPro" id="IPR029151">
    <property type="entry name" value="Sensor-like_sf"/>
</dbReference>
<dbReference type="Pfam" id="PF00990">
    <property type="entry name" value="GGDEF"/>
    <property type="match status" value="1"/>
</dbReference>
<evidence type="ECO:0000259" key="2">
    <source>
        <dbReference type="PROSITE" id="PS50883"/>
    </source>
</evidence>
<gene>
    <name evidence="4" type="ORF">SDC9_91041</name>
</gene>
<keyword evidence="1" id="KW-1133">Transmembrane helix</keyword>
<dbReference type="SUPFAM" id="SSF141868">
    <property type="entry name" value="EAL domain-like"/>
    <property type="match status" value="1"/>
</dbReference>
<dbReference type="InterPro" id="IPR043128">
    <property type="entry name" value="Rev_trsase/Diguanyl_cyclase"/>
</dbReference>
<organism evidence="4">
    <name type="scientific">bioreactor metagenome</name>
    <dbReference type="NCBI Taxonomy" id="1076179"/>
    <lineage>
        <taxon>unclassified sequences</taxon>
        <taxon>metagenomes</taxon>
        <taxon>ecological metagenomes</taxon>
    </lineage>
</organism>
<dbReference type="Pfam" id="PF00563">
    <property type="entry name" value="EAL"/>
    <property type="match status" value="1"/>
</dbReference>
<dbReference type="GO" id="GO:0071111">
    <property type="term" value="F:cyclic-guanylate-specific phosphodiesterase activity"/>
    <property type="evidence" value="ECO:0007669"/>
    <property type="project" value="InterPro"/>
</dbReference>
<protein>
    <submittedName>
        <fullName evidence="4">Uncharacterized protein</fullName>
    </submittedName>
</protein>
<dbReference type="InterPro" id="IPR029787">
    <property type="entry name" value="Nucleotide_cyclase"/>
</dbReference>
<dbReference type="InterPro" id="IPR000160">
    <property type="entry name" value="GGDEF_dom"/>
</dbReference>
<keyword evidence="1" id="KW-0812">Transmembrane</keyword>
<dbReference type="PANTHER" id="PTHR33121">
    <property type="entry name" value="CYCLIC DI-GMP PHOSPHODIESTERASE PDEF"/>
    <property type="match status" value="1"/>
</dbReference>
<keyword evidence="1" id="KW-0472">Membrane</keyword>
<sequence length="550" mass="62694">MISLINSNYVIVDSSRHELKGTILESPEAIFAIREGKETSSIERSTKNVLYNSYIPISREGRVVGALFVSSQQREATYFAAEELKNSVWLLVTVFIATGGIMLMLYRNGRNYLRLAYYDTNTELPNQESLKYFLDNLFKQKELKGAIFMLNFSHLSNLSLLYGYEYAEKVFIEIAESVKEKFGDQVMIFRMANDRLVIYSEYFSTNDSLDRSLDKVKDLFKKHTFSDQNIFMPVEIGIAKISKEDEDASRIIKKALIAISLAKEDGSVNCQHFNSEMEAVIERESLIEKEIIRAIENENDGKEGNIYALFQPQVEAGTGRVKGFETLARMKSDTLGNVSPVEFIAIAERKRLITPLTKLILKKASLFMEKLNEKKLSENISVAVNISGADLMRSDFVEDMKIMIKNYEIEKKYLEFEITESLFMDDFIKANEKLGMLRDMGIRISVDDFGTGYSSLSRFRELNIDIVKIDKMFVDNILVKNKDELIIPDIISMAHKIGLKVIAEGVETEAQRDYLVEAECDTIQGYFFSRPLSLEDAMAFCSLKAAKSPD</sequence>
<reference evidence="4" key="1">
    <citation type="submission" date="2019-08" db="EMBL/GenBank/DDBJ databases">
        <authorList>
            <person name="Kucharzyk K."/>
            <person name="Murdoch R.W."/>
            <person name="Higgins S."/>
            <person name="Loffler F."/>
        </authorList>
    </citation>
    <scope>NUCLEOTIDE SEQUENCE</scope>
</reference>
<dbReference type="PROSITE" id="PS50883">
    <property type="entry name" value="EAL"/>
    <property type="match status" value="1"/>
</dbReference>
<feature type="transmembrane region" description="Helical" evidence="1">
    <location>
        <begin position="88"/>
        <end position="106"/>
    </location>
</feature>
<dbReference type="PROSITE" id="PS50887">
    <property type="entry name" value="GGDEF"/>
    <property type="match status" value="1"/>
</dbReference>
<dbReference type="CDD" id="cd01948">
    <property type="entry name" value="EAL"/>
    <property type="match status" value="1"/>
</dbReference>
<dbReference type="SMART" id="SM00052">
    <property type="entry name" value="EAL"/>
    <property type="match status" value="1"/>
</dbReference>
<dbReference type="Gene3D" id="3.30.70.270">
    <property type="match status" value="1"/>
</dbReference>
<proteinExistence type="predicted"/>
<dbReference type="AlphaFoldDB" id="A0A645A0I5"/>
<feature type="domain" description="GGDEF" evidence="3">
    <location>
        <begin position="143"/>
        <end position="275"/>
    </location>
</feature>
<evidence type="ECO:0000313" key="4">
    <source>
        <dbReference type="EMBL" id="MPM44363.1"/>
    </source>
</evidence>
<comment type="caution">
    <text evidence="4">The sequence shown here is derived from an EMBL/GenBank/DDBJ whole genome shotgun (WGS) entry which is preliminary data.</text>
</comment>
<dbReference type="InterPro" id="IPR001633">
    <property type="entry name" value="EAL_dom"/>
</dbReference>
<dbReference type="EMBL" id="VSSQ01010445">
    <property type="protein sequence ID" value="MPM44363.1"/>
    <property type="molecule type" value="Genomic_DNA"/>
</dbReference>
<accession>A0A645A0I5</accession>
<evidence type="ECO:0000259" key="3">
    <source>
        <dbReference type="PROSITE" id="PS50887"/>
    </source>
</evidence>
<dbReference type="SMART" id="SM00267">
    <property type="entry name" value="GGDEF"/>
    <property type="match status" value="1"/>
</dbReference>
<name>A0A645A0I5_9ZZZZ</name>
<dbReference type="InterPro" id="IPR050706">
    <property type="entry name" value="Cyclic-di-GMP_PDE-like"/>
</dbReference>
<dbReference type="SUPFAM" id="SSF103190">
    <property type="entry name" value="Sensory domain-like"/>
    <property type="match status" value="1"/>
</dbReference>
<dbReference type="SUPFAM" id="SSF55073">
    <property type="entry name" value="Nucleotide cyclase"/>
    <property type="match status" value="1"/>
</dbReference>
<evidence type="ECO:0000256" key="1">
    <source>
        <dbReference type="SAM" id="Phobius"/>
    </source>
</evidence>
<dbReference type="Gene3D" id="3.20.20.450">
    <property type="entry name" value="EAL domain"/>
    <property type="match status" value="1"/>
</dbReference>
<dbReference type="InterPro" id="IPR035919">
    <property type="entry name" value="EAL_sf"/>
</dbReference>
<dbReference type="PANTHER" id="PTHR33121:SF71">
    <property type="entry name" value="OXYGEN SENSOR PROTEIN DOSP"/>
    <property type="match status" value="1"/>
</dbReference>